<accession>A0A1G6KSP9</accession>
<organism evidence="1 2">
    <name type="scientific">Melghirimyces thermohalophilus</name>
    <dbReference type="NCBI Taxonomy" id="1236220"/>
    <lineage>
        <taxon>Bacteria</taxon>
        <taxon>Bacillati</taxon>
        <taxon>Bacillota</taxon>
        <taxon>Bacilli</taxon>
        <taxon>Bacillales</taxon>
        <taxon>Thermoactinomycetaceae</taxon>
        <taxon>Melghirimyces</taxon>
    </lineage>
</organism>
<sequence>MIQNATQAVRKGGTVNLVGVYGMHYNAFPLGDFFSRNITRNWDKHR</sequence>
<evidence type="ECO:0000313" key="2">
    <source>
        <dbReference type="Proteomes" id="UP000199387"/>
    </source>
</evidence>
<gene>
    <name evidence="1" type="ORF">SAMN04488112_106138</name>
</gene>
<proteinExistence type="predicted"/>
<reference evidence="1 2" key="1">
    <citation type="submission" date="2016-10" db="EMBL/GenBank/DDBJ databases">
        <authorList>
            <person name="de Groot N.N."/>
        </authorList>
    </citation>
    <scope>NUCLEOTIDE SEQUENCE [LARGE SCALE GENOMIC DNA]</scope>
    <source>
        <strain evidence="1 2">DSM 45514</strain>
    </source>
</reference>
<evidence type="ECO:0000313" key="1">
    <source>
        <dbReference type="EMBL" id="SDC33984.1"/>
    </source>
</evidence>
<dbReference type="SUPFAM" id="SSF51735">
    <property type="entry name" value="NAD(P)-binding Rossmann-fold domains"/>
    <property type="match status" value="1"/>
</dbReference>
<dbReference type="AlphaFoldDB" id="A0A1G6KSP9"/>
<protein>
    <submittedName>
        <fullName evidence="1">S-(Hydroxymethyl)glutathione dehydrogenase / alcohol dehydrogenase</fullName>
    </submittedName>
</protein>
<keyword evidence="2" id="KW-1185">Reference proteome</keyword>
<name>A0A1G6KSP9_9BACL</name>
<dbReference type="STRING" id="1236220.SAMN04488112_106138"/>
<dbReference type="InterPro" id="IPR036291">
    <property type="entry name" value="NAD(P)-bd_dom_sf"/>
</dbReference>
<dbReference type="RefSeq" id="WP_176757856.1">
    <property type="nucleotide sequence ID" value="NZ_FMZA01000006.1"/>
</dbReference>
<dbReference type="EMBL" id="FMZA01000006">
    <property type="protein sequence ID" value="SDC33984.1"/>
    <property type="molecule type" value="Genomic_DNA"/>
</dbReference>
<dbReference type="Proteomes" id="UP000199387">
    <property type="component" value="Unassembled WGS sequence"/>
</dbReference>